<feature type="non-terminal residue" evidence="6">
    <location>
        <position position="1"/>
    </location>
</feature>
<name>X0Y3D6_9ZZZZ</name>
<dbReference type="EMBL" id="BARS01041224">
    <property type="protein sequence ID" value="GAG41867.1"/>
    <property type="molecule type" value="Genomic_DNA"/>
</dbReference>
<comment type="caution">
    <text evidence="6">The sequence shown here is derived from an EMBL/GenBank/DDBJ whole genome shotgun (WGS) entry which is preliminary data.</text>
</comment>
<dbReference type="GO" id="GO:0031515">
    <property type="term" value="C:tRNA (m1A) methyltransferase complex"/>
    <property type="evidence" value="ECO:0007669"/>
    <property type="project" value="InterPro"/>
</dbReference>
<dbReference type="GO" id="GO:0160107">
    <property type="term" value="F:tRNA (adenine(58)-N1)-methyltransferase activity"/>
    <property type="evidence" value="ECO:0007669"/>
    <property type="project" value="InterPro"/>
</dbReference>
<evidence type="ECO:0000313" key="6">
    <source>
        <dbReference type="EMBL" id="GAG41867.1"/>
    </source>
</evidence>
<feature type="domain" description="tRNA (adenine(58)-N(1))-methyltransferase catalytic subunit TRM61 C-terminal" evidence="5">
    <location>
        <begin position="7"/>
        <end position="98"/>
    </location>
</feature>
<evidence type="ECO:0000256" key="2">
    <source>
        <dbReference type="ARBA" id="ARBA00022679"/>
    </source>
</evidence>
<evidence type="ECO:0000256" key="4">
    <source>
        <dbReference type="ARBA" id="ARBA00022694"/>
    </source>
</evidence>
<evidence type="ECO:0000256" key="3">
    <source>
        <dbReference type="ARBA" id="ARBA00022691"/>
    </source>
</evidence>
<dbReference type="AlphaFoldDB" id="X0Y3D6"/>
<dbReference type="SUPFAM" id="SSF53335">
    <property type="entry name" value="S-adenosyl-L-methionine-dependent methyltransferases"/>
    <property type="match status" value="1"/>
</dbReference>
<keyword evidence="4" id="KW-0819">tRNA processing</keyword>
<sequence length="119" mass="12974">QNSPLAGLADYVEFKEGDVTEGIDECEVDAVVLDMATPWVVVPLAYEALAGGGVFASFSPTIEQVMKTVYAINEHPFKDVETVELILRNITVAENKTRPQTLMIGHSGYMTTARKVLEA</sequence>
<dbReference type="PROSITE" id="PS51620">
    <property type="entry name" value="SAM_TRM61"/>
    <property type="match status" value="1"/>
</dbReference>
<evidence type="ECO:0000259" key="5">
    <source>
        <dbReference type="Pfam" id="PF08704"/>
    </source>
</evidence>
<keyword evidence="1" id="KW-0489">Methyltransferase</keyword>
<keyword evidence="3" id="KW-0949">S-adenosyl-L-methionine</keyword>
<reference evidence="6" key="1">
    <citation type="journal article" date="2014" name="Front. Microbiol.">
        <title>High frequency of phylogenetically diverse reductive dehalogenase-homologous genes in deep subseafloor sedimentary metagenomes.</title>
        <authorList>
            <person name="Kawai M."/>
            <person name="Futagami T."/>
            <person name="Toyoda A."/>
            <person name="Takaki Y."/>
            <person name="Nishi S."/>
            <person name="Hori S."/>
            <person name="Arai W."/>
            <person name="Tsubouchi T."/>
            <person name="Morono Y."/>
            <person name="Uchiyama I."/>
            <person name="Ito T."/>
            <person name="Fujiyama A."/>
            <person name="Inagaki F."/>
            <person name="Takami H."/>
        </authorList>
    </citation>
    <scope>NUCLEOTIDE SEQUENCE</scope>
    <source>
        <strain evidence="6">Expedition CK06-06</strain>
    </source>
</reference>
<dbReference type="InterPro" id="IPR029063">
    <property type="entry name" value="SAM-dependent_MTases_sf"/>
</dbReference>
<accession>X0Y3D6</accession>
<gene>
    <name evidence="6" type="ORF">S01H1_62724</name>
</gene>
<dbReference type="PANTHER" id="PTHR12133">
    <property type="entry name" value="TRNA (ADENINE(58)-N(1))-METHYLTRANSFERASE"/>
    <property type="match status" value="1"/>
</dbReference>
<evidence type="ECO:0000256" key="1">
    <source>
        <dbReference type="ARBA" id="ARBA00022603"/>
    </source>
</evidence>
<proteinExistence type="predicted"/>
<dbReference type="GO" id="GO:0030488">
    <property type="term" value="P:tRNA methylation"/>
    <property type="evidence" value="ECO:0007669"/>
    <property type="project" value="InterPro"/>
</dbReference>
<dbReference type="Pfam" id="PF08704">
    <property type="entry name" value="GCD14"/>
    <property type="match status" value="1"/>
</dbReference>
<dbReference type="PANTHER" id="PTHR12133:SF1">
    <property type="entry name" value="TRNA (ADENINE(58)-N(1))-METHYLTRANSFERASE, MITOCHONDRIAL"/>
    <property type="match status" value="1"/>
</dbReference>
<dbReference type="InterPro" id="IPR014816">
    <property type="entry name" value="tRNA_MeTrfase_Gcd14"/>
</dbReference>
<protein>
    <recommendedName>
        <fullName evidence="5">tRNA (adenine(58)-N(1))-methyltransferase catalytic subunit TRM61 C-terminal domain-containing protein</fullName>
    </recommendedName>
</protein>
<organism evidence="6">
    <name type="scientific">marine sediment metagenome</name>
    <dbReference type="NCBI Taxonomy" id="412755"/>
    <lineage>
        <taxon>unclassified sequences</taxon>
        <taxon>metagenomes</taxon>
        <taxon>ecological metagenomes</taxon>
    </lineage>
</organism>
<keyword evidence="2" id="KW-0808">Transferase</keyword>
<dbReference type="InterPro" id="IPR049470">
    <property type="entry name" value="TRM61_C"/>
</dbReference>
<dbReference type="Gene3D" id="3.40.50.150">
    <property type="entry name" value="Vaccinia Virus protein VP39"/>
    <property type="match status" value="1"/>
</dbReference>